<name>A0A8S9IMR2_BRACR</name>
<dbReference type="EMBL" id="QGKY02001015">
    <property type="protein sequence ID" value="KAF2570386.1"/>
    <property type="molecule type" value="Genomic_DNA"/>
</dbReference>
<reference evidence="2" key="1">
    <citation type="submission" date="2019-12" db="EMBL/GenBank/DDBJ databases">
        <title>Genome sequencing and annotation of Brassica cretica.</title>
        <authorList>
            <person name="Studholme D.J."/>
            <person name="Sarris P.F."/>
        </authorList>
    </citation>
    <scope>NUCLEOTIDE SEQUENCE</scope>
    <source>
        <strain evidence="2">PFS-102/07</strain>
        <tissue evidence="2">Leaf</tissue>
    </source>
</reference>
<accession>A0A8S9IMR2</accession>
<gene>
    <name evidence="2" type="ORF">F2Q70_00006137</name>
</gene>
<evidence type="ECO:0000256" key="1">
    <source>
        <dbReference type="SAM" id="MobiDB-lite"/>
    </source>
</evidence>
<evidence type="ECO:0000313" key="2">
    <source>
        <dbReference type="EMBL" id="KAF2570386.1"/>
    </source>
</evidence>
<protein>
    <submittedName>
        <fullName evidence="2">Uncharacterized protein</fullName>
    </submittedName>
</protein>
<dbReference type="AlphaFoldDB" id="A0A8S9IMR2"/>
<comment type="caution">
    <text evidence="2">The sequence shown here is derived from an EMBL/GenBank/DDBJ whole genome shotgun (WGS) entry which is preliminary data.</text>
</comment>
<proteinExistence type="predicted"/>
<sequence length="64" mass="7060">MAMRRVIRASCVSSSSTGYLARKFHVSLPETRIGREPEGAHRGERPCCTVEPPASQVETEESVE</sequence>
<organism evidence="2">
    <name type="scientific">Brassica cretica</name>
    <name type="common">Mustard</name>
    <dbReference type="NCBI Taxonomy" id="69181"/>
    <lineage>
        <taxon>Eukaryota</taxon>
        <taxon>Viridiplantae</taxon>
        <taxon>Streptophyta</taxon>
        <taxon>Embryophyta</taxon>
        <taxon>Tracheophyta</taxon>
        <taxon>Spermatophyta</taxon>
        <taxon>Magnoliopsida</taxon>
        <taxon>eudicotyledons</taxon>
        <taxon>Gunneridae</taxon>
        <taxon>Pentapetalae</taxon>
        <taxon>rosids</taxon>
        <taxon>malvids</taxon>
        <taxon>Brassicales</taxon>
        <taxon>Brassicaceae</taxon>
        <taxon>Brassiceae</taxon>
        <taxon>Brassica</taxon>
    </lineage>
</organism>
<feature type="region of interest" description="Disordered" evidence="1">
    <location>
        <begin position="33"/>
        <end position="64"/>
    </location>
</feature>
<feature type="compositionally biased region" description="Basic and acidic residues" evidence="1">
    <location>
        <begin position="33"/>
        <end position="45"/>
    </location>
</feature>